<comment type="caution">
    <text evidence="2">The sequence shown here is derived from an EMBL/GenBank/DDBJ whole genome shotgun (WGS) entry which is preliminary data.</text>
</comment>
<keyword evidence="1" id="KW-1133">Transmembrane helix</keyword>
<reference evidence="2 3" key="1">
    <citation type="submission" date="2024-01" db="EMBL/GenBank/DDBJ databases">
        <title>The genomes of 5 underutilized Papilionoideae crops provide insights into root nodulation and disease resistanc.</title>
        <authorList>
            <person name="Jiang F."/>
        </authorList>
    </citation>
    <scope>NUCLEOTIDE SEQUENCE [LARGE SCALE GENOMIC DNA]</scope>
    <source>
        <strain evidence="2">LVBAO_FW01</strain>
        <tissue evidence="2">Leaves</tissue>
    </source>
</reference>
<organism evidence="2 3">
    <name type="scientific">Canavalia gladiata</name>
    <name type="common">Sword bean</name>
    <name type="synonym">Dolichos gladiatus</name>
    <dbReference type="NCBI Taxonomy" id="3824"/>
    <lineage>
        <taxon>Eukaryota</taxon>
        <taxon>Viridiplantae</taxon>
        <taxon>Streptophyta</taxon>
        <taxon>Embryophyta</taxon>
        <taxon>Tracheophyta</taxon>
        <taxon>Spermatophyta</taxon>
        <taxon>Magnoliopsida</taxon>
        <taxon>eudicotyledons</taxon>
        <taxon>Gunneridae</taxon>
        <taxon>Pentapetalae</taxon>
        <taxon>rosids</taxon>
        <taxon>fabids</taxon>
        <taxon>Fabales</taxon>
        <taxon>Fabaceae</taxon>
        <taxon>Papilionoideae</taxon>
        <taxon>50 kb inversion clade</taxon>
        <taxon>NPAAA clade</taxon>
        <taxon>indigoferoid/millettioid clade</taxon>
        <taxon>Phaseoleae</taxon>
        <taxon>Canavalia</taxon>
    </lineage>
</organism>
<dbReference type="EMBL" id="JAYMYQ010000002">
    <property type="protein sequence ID" value="KAK7350992.1"/>
    <property type="molecule type" value="Genomic_DNA"/>
</dbReference>
<proteinExistence type="predicted"/>
<evidence type="ECO:0000256" key="1">
    <source>
        <dbReference type="SAM" id="Phobius"/>
    </source>
</evidence>
<keyword evidence="3" id="KW-1185">Reference proteome</keyword>
<evidence type="ECO:0008006" key="4">
    <source>
        <dbReference type="Google" id="ProtNLM"/>
    </source>
</evidence>
<accession>A0AAN9MFG0</accession>
<dbReference type="Proteomes" id="UP001367508">
    <property type="component" value="Unassembled WGS sequence"/>
</dbReference>
<dbReference type="AlphaFoldDB" id="A0AAN9MFG0"/>
<name>A0AAN9MFG0_CANGL</name>
<protein>
    <recommendedName>
        <fullName evidence="4">Transmembrane protein</fullName>
    </recommendedName>
</protein>
<feature type="transmembrane region" description="Helical" evidence="1">
    <location>
        <begin position="60"/>
        <end position="81"/>
    </location>
</feature>
<sequence>MQNTVQGKSSKQVSTQSLCINYDPTFSFLIFSDEMKMLVLNSLDNYNNFDVEWSKQKIRAIYALNTVYIQLIFLIIIIGFLKKNI</sequence>
<gene>
    <name evidence="2" type="ORF">VNO77_10102</name>
</gene>
<evidence type="ECO:0000313" key="2">
    <source>
        <dbReference type="EMBL" id="KAK7350992.1"/>
    </source>
</evidence>
<keyword evidence="1" id="KW-0472">Membrane</keyword>
<evidence type="ECO:0000313" key="3">
    <source>
        <dbReference type="Proteomes" id="UP001367508"/>
    </source>
</evidence>
<keyword evidence="1" id="KW-0812">Transmembrane</keyword>